<feature type="domain" description="Transglycosylase SLT" evidence="3">
    <location>
        <begin position="114"/>
        <end position="219"/>
    </location>
</feature>
<dbReference type="InterPro" id="IPR023346">
    <property type="entry name" value="Lysozyme-like_dom_sf"/>
</dbReference>
<organism evidence="4 5">
    <name type="scientific">Belliella marina</name>
    <dbReference type="NCBI Taxonomy" id="1644146"/>
    <lineage>
        <taxon>Bacteria</taxon>
        <taxon>Pseudomonadati</taxon>
        <taxon>Bacteroidota</taxon>
        <taxon>Cytophagia</taxon>
        <taxon>Cytophagales</taxon>
        <taxon>Cyclobacteriaceae</taxon>
        <taxon>Belliella</taxon>
    </lineage>
</organism>
<sequence length="317" mass="37287">MKKYHLFIIYGFIAILFGLVFLYIPQKNQTEMPYEEITVSQEKQGEEIIFRIPDTRAKLFELPKSINFAGEDVPLKIDDVRERFEREIYVNAYWQSNMILLMKRSGKYLPTIEKILKDYNVPEDFKYLAMAESGLLNVVSPAGARGFWQFMPATAKEYNLEVSNEVDERYHLEKSTIAACKYLKAAYARFGSWTSVAASYNMGMGGLSKRKSEQKQVNYYDLLLNDETSRYLFRILAFKEIFENPENYGFSLQKEDYYTLPVLRELVVKQSIDDLADWAIRHNSTYKTLKIHNPWLRSDKLKIKKEREYTIKLPPLE</sequence>
<accession>A0ABW4VNR7</accession>
<evidence type="ECO:0000313" key="5">
    <source>
        <dbReference type="Proteomes" id="UP001597361"/>
    </source>
</evidence>
<dbReference type="RefSeq" id="WP_376887453.1">
    <property type="nucleotide sequence ID" value="NZ_JBHUHR010000043.1"/>
</dbReference>
<keyword evidence="5" id="KW-1185">Reference proteome</keyword>
<dbReference type="Gene3D" id="1.10.530.10">
    <property type="match status" value="1"/>
</dbReference>
<dbReference type="EMBL" id="JBHUHR010000043">
    <property type="protein sequence ID" value="MFD2036422.1"/>
    <property type="molecule type" value="Genomic_DNA"/>
</dbReference>
<evidence type="ECO:0000313" key="4">
    <source>
        <dbReference type="EMBL" id="MFD2036422.1"/>
    </source>
</evidence>
<reference evidence="5" key="1">
    <citation type="journal article" date="2019" name="Int. J. Syst. Evol. Microbiol.">
        <title>The Global Catalogue of Microorganisms (GCM) 10K type strain sequencing project: providing services to taxonomists for standard genome sequencing and annotation.</title>
        <authorList>
            <consortium name="The Broad Institute Genomics Platform"/>
            <consortium name="The Broad Institute Genome Sequencing Center for Infectious Disease"/>
            <person name="Wu L."/>
            <person name="Ma J."/>
        </authorList>
    </citation>
    <scope>NUCLEOTIDE SEQUENCE [LARGE SCALE GENOMIC DNA]</scope>
    <source>
        <strain evidence="5">CGMCC 1.15180</strain>
    </source>
</reference>
<gene>
    <name evidence="4" type="ORF">ACFSKL_16575</name>
</gene>
<keyword evidence="2" id="KW-1133">Transmembrane helix</keyword>
<dbReference type="SUPFAM" id="SSF53955">
    <property type="entry name" value="Lysozyme-like"/>
    <property type="match status" value="1"/>
</dbReference>
<keyword evidence="2" id="KW-0812">Transmembrane</keyword>
<dbReference type="CDD" id="cd16894">
    <property type="entry name" value="MltD-like"/>
    <property type="match status" value="1"/>
</dbReference>
<protein>
    <submittedName>
        <fullName evidence="4">Lytic transglycosylase domain-containing protein</fullName>
    </submittedName>
</protein>
<dbReference type="PANTHER" id="PTHR37423">
    <property type="entry name" value="SOLUBLE LYTIC MUREIN TRANSGLYCOSYLASE-RELATED"/>
    <property type="match status" value="1"/>
</dbReference>
<comment type="similarity">
    <text evidence="1">Belongs to the transglycosylase Slt family.</text>
</comment>
<evidence type="ECO:0000256" key="2">
    <source>
        <dbReference type="SAM" id="Phobius"/>
    </source>
</evidence>
<evidence type="ECO:0000256" key="1">
    <source>
        <dbReference type="ARBA" id="ARBA00007734"/>
    </source>
</evidence>
<name>A0ABW4VNR7_9BACT</name>
<dbReference type="Pfam" id="PF01464">
    <property type="entry name" value="SLT"/>
    <property type="match status" value="1"/>
</dbReference>
<keyword evidence="2" id="KW-0472">Membrane</keyword>
<feature type="transmembrane region" description="Helical" evidence="2">
    <location>
        <begin position="7"/>
        <end position="24"/>
    </location>
</feature>
<dbReference type="InterPro" id="IPR008258">
    <property type="entry name" value="Transglycosylase_SLT_dom_1"/>
</dbReference>
<dbReference type="Proteomes" id="UP001597361">
    <property type="component" value="Unassembled WGS sequence"/>
</dbReference>
<proteinExistence type="inferred from homology"/>
<comment type="caution">
    <text evidence="4">The sequence shown here is derived from an EMBL/GenBank/DDBJ whole genome shotgun (WGS) entry which is preliminary data.</text>
</comment>
<dbReference type="PANTHER" id="PTHR37423:SF2">
    <property type="entry name" value="MEMBRANE-BOUND LYTIC MUREIN TRANSGLYCOSYLASE C"/>
    <property type="match status" value="1"/>
</dbReference>
<evidence type="ECO:0000259" key="3">
    <source>
        <dbReference type="Pfam" id="PF01464"/>
    </source>
</evidence>